<dbReference type="PANTHER" id="PTHR33223:SF11">
    <property type="entry name" value="ELEMENT PROTEIN, PUTATIVE-RELATED"/>
    <property type="match status" value="1"/>
</dbReference>
<protein>
    <recommendedName>
        <fullName evidence="2">Retrotransposon gag domain-containing protein</fullName>
    </recommendedName>
</protein>
<feature type="domain" description="Retrotransposon gag" evidence="2">
    <location>
        <begin position="212"/>
        <end position="305"/>
    </location>
</feature>
<dbReference type="CDD" id="cd00303">
    <property type="entry name" value="retropepsin_like"/>
    <property type="match status" value="1"/>
</dbReference>
<gene>
    <name evidence="3" type="ORF">MERR_LOCUS49514</name>
</gene>
<dbReference type="Pfam" id="PF03732">
    <property type="entry name" value="Retrotrans_gag"/>
    <property type="match status" value="1"/>
</dbReference>
<accession>A0A6D2KYZ8</accession>
<dbReference type="AlphaFoldDB" id="A0A6D2KYZ8"/>
<dbReference type="EMBL" id="CACVBM020001939">
    <property type="protein sequence ID" value="CAA7062278.1"/>
    <property type="molecule type" value="Genomic_DNA"/>
</dbReference>
<comment type="caution">
    <text evidence="3">The sequence shown here is derived from an EMBL/GenBank/DDBJ whole genome shotgun (WGS) entry which is preliminary data.</text>
</comment>
<dbReference type="OrthoDB" id="691543at2759"/>
<evidence type="ECO:0000256" key="1">
    <source>
        <dbReference type="SAM" id="MobiDB-lite"/>
    </source>
</evidence>
<proteinExistence type="predicted"/>
<keyword evidence="4" id="KW-1185">Reference proteome</keyword>
<feature type="compositionally biased region" description="Polar residues" evidence="1">
    <location>
        <begin position="1"/>
        <end position="10"/>
    </location>
</feature>
<dbReference type="InterPro" id="IPR005162">
    <property type="entry name" value="Retrotrans_gag_dom"/>
</dbReference>
<reference evidence="3" key="1">
    <citation type="submission" date="2020-01" db="EMBL/GenBank/DDBJ databases">
        <authorList>
            <person name="Mishra B."/>
        </authorList>
    </citation>
    <scope>NUCLEOTIDE SEQUENCE [LARGE SCALE GENOMIC DNA]</scope>
</reference>
<feature type="region of interest" description="Disordered" evidence="1">
    <location>
        <begin position="763"/>
        <end position="783"/>
    </location>
</feature>
<dbReference type="Pfam" id="PF13650">
    <property type="entry name" value="Asp_protease_2"/>
    <property type="match status" value="1"/>
</dbReference>
<feature type="compositionally biased region" description="Basic and acidic residues" evidence="1">
    <location>
        <begin position="45"/>
        <end position="54"/>
    </location>
</feature>
<feature type="compositionally biased region" description="Pro residues" evidence="1">
    <location>
        <begin position="87"/>
        <end position="99"/>
    </location>
</feature>
<feature type="region of interest" description="Disordered" evidence="1">
    <location>
        <begin position="568"/>
        <end position="587"/>
    </location>
</feature>
<dbReference type="Gene3D" id="2.40.70.10">
    <property type="entry name" value="Acid Proteases"/>
    <property type="match status" value="1"/>
</dbReference>
<dbReference type="SUPFAM" id="SSF50630">
    <property type="entry name" value="Acid proteases"/>
    <property type="match status" value="1"/>
</dbReference>
<dbReference type="InterPro" id="IPR021109">
    <property type="entry name" value="Peptidase_aspartic_dom_sf"/>
</dbReference>
<feature type="region of interest" description="Disordered" evidence="1">
    <location>
        <begin position="1"/>
        <end position="142"/>
    </location>
</feature>
<dbReference type="PANTHER" id="PTHR33223">
    <property type="entry name" value="CCHC-TYPE DOMAIN-CONTAINING PROTEIN"/>
    <property type="match status" value="1"/>
</dbReference>
<feature type="region of interest" description="Disordered" evidence="1">
    <location>
        <begin position="859"/>
        <end position="892"/>
    </location>
</feature>
<evidence type="ECO:0000313" key="4">
    <source>
        <dbReference type="Proteomes" id="UP000467841"/>
    </source>
</evidence>
<feature type="compositionally biased region" description="Polar residues" evidence="1">
    <location>
        <begin position="866"/>
        <end position="875"/>
    </location>
</feature>
<evidence type="ECO:0000259" key="2">
    <source>
        <dbReference type="Pfam" id="PF03732"/>
    </source>
</evidence>
<sequence>MTRRSNPNTTIEEDLDIDQLERTLRRLRRERMNPGGEGAPNRPHNPPDQERRANDPPNPAEARADQPAPARDVPPPNPNAPDAAEPLQPPLNPPRPPPAFANGHHRHGDNQGMPQDQPHAPPRRVPNAQHPRHQTMGDFDSSDAFFMDRNPIRPPLPPRNDFEIKPQIIALVKQNQFHGLPTEHPLDHVDTFEEICSTTRVNGVSPDYFKCKLFTFSLSDKALRWVKSLPPQSITTWNEYKGAFLNQFYTKQRSNSIRSKISGFKQDSMESFYEALERFKEYTRSCPNHGFSEGNLWNIFYNGIDHKYKLSLDTASNGNFMTKSVPEAKLLIENLAASDANACPDYNRSVKTTSSSESAQISELRNMVSQLLKSRQGVHAIEDALATNEDTLMDFMRDGAEENLEEVNYIGGNYGNRGFNPPFRAHPNLSYRSNNVENPNDQVYPNQGAYQGGQYQSKPQQVYPRGMYQVKQPFTFSQETNPTQTGEKVDVALKKYMEEQRLITKNLYEKLDHMFGDLSSKFGSLSTHVQKLEVQIAQTAEAAKKQNEVNTQKFCSVVSSIDGTIVPTLSQGEEEENEPKERHKPERYSWESRRAYKRRLEGKPLQKQEDPGKFVITSSINGIQLHDCLCDTGANVNLMSLALAKDLGFKEFKSPKIRVEFADLSCMEPYGMLEDVMMEIGGRSVPTDFQVMIWEGSKRNQLILGTPFLATAGAVLNYFGNHLSFGHIRQDIFFPSVNFRSVPSATKLPPEEATLTPKKEAVLHGERRESERYPKPKEKKKTLEPRHENVFKDINSILLPTFDEYGAEEETNGAPNLFHKIRIFTPKDSELKGDQSIEEKLERTMKLFPKALVFKDDVRDDYGATTPPQESTTPENGEAKGILCPSATLHHD</sequence>
<evidence type="ECO:0000313" key="3">
    <source>
        <dbReference type="EMBL" id="CAA7062278.1"/>
    </source>
</evidence>
<name>A0A6D2KYZ8_9BRAS</name>
<dbReference type="Proteomes" id="UP000467841">
    <property type="component" value="Unassembled WGS sequence"/>
</dbReference>
<organism evidence="3 4">
    <name type="scientific">Microthlaspi erraticum</name>
    <dbReference type="NCBI Taxonomy" id="1685480"/>
    <lineage>
        <taxon>Eukaryota</taxon>
        <taxon>Viridiplantae</taxon>
        <taxon>Streptophyta</taxon>
        <taxon>Embryophyta</taxon>
        <taxon>Tracheophyta</taxon>
        <taxon>Spermatophyta</taxon>
        <taxon>Magnoliopsida</taxon>
        <taxon>eudicotyledons</taxon>
        <taxon>Gunneridae</taxon>
        <taxon>Pentapetalae</taxon>
        <taxon>rosids</taxon>
        <taxon>malvids</taxon>
        <taxon>Brassicales</taxon>
        <taxon>Brassicaceae</taxon>
        <taxon>Coluteocarpeae</taxon>
        <taxon>Microthlaspi</taxon>
    </lineage>
</organism>